<dbReference type="Proteomes" id="UP000224634">
    <property type="component" value="Unassembled WGS sequence"/>
</dbReference>
<feature type="compositionally biased region" description="Polar residues" evidence="3">
    <location>
        <begin position="187"/>
        <end position="198"/>
    </location>
</feature>
<dbReference type="CDD" id="cd11961">
    <property type="entry name" value="SH3_Abp1_fungi_C2"/>
    <property type="match status" value="1"/>
</dbReference>
<evidence type="ECO:0008006" key="8">
    <source>
        <dbReference type="Google" id="ProtNLM"/>
    </source>
</evidence>
<dbReference type="SMART" id="SM00102">
    <property type="entry name" value="ADF"/>
    <property type="match status" value="1"/>
</dbReference>
<dbReference type="EMBL" id="PDNA01000127">
    <property type="protein sequence ID" value="PGH11818.1"/>
    <property type="molecule type" value="Genomic_DNA"/>
</dbReference>
<dbReference type="PROSITE" id="PS51263">
    <property type="entry name" value="ADF_H"/>
    <property type="match status" value="1"/>
</dbReference>
<dbReference type="GO" id="GO:0051015">
    <property type="term" value="F:actin filament binding"/>
    <property type="evidence" value="ECO:0007669"/>
    <property type="project" value="TreeGrafter"/>
</dbReference>
<dbReference type="PANTHER" id="PTHR10829">
    <property type="entry name" value="CORTACTIN AND DREBRIN"/>
    <property type="match status" value="1"/>
</dbReference>
<feature type="region of interest" description="Disordered" evidence="3">
    <location>
        <begin position="284"/>
        <end position="303"/>
    </location>
</feature>
<dbReference type="InterPro" id="IPR001452">
    <property type="entry name" value="SH3_domain"/>
</dbReference>
<feature type="compositionally biased region" description="Pro residues" evidence="3">
    <location>
        <begin position="563"/>
        <end position="575"/>
    </location>
</feature>
<dbReference type="PANTHER" id="PTHR10829:SF25">
    <property type="entry name" value="DREBRIN-LIKE PROTEIN"/>
    <property type="match status" value="1"/>
</dbReference>
<name>A0A2B7XTA3_POLH7</name>
<keyword evidence="1 2" id="KW-0728">SH3 domain</keyword>
<dbReference type="FunFam" id="3.40.20.10:FF:000045">
    <property type="entry name" value="Actin binding protein, putative"/>
    <property type="match status" value="1"/>
</dbReference>
<feature type="compositionally biased region" description="Basic and acidic residues" evidence="3">
    <location>
        <begin position="420"/>
        <end position="429"/>
    </location>
</feature>
<feature type="compositionally biased region" description="Polar residues" evidence="3">
    <location>
        <begin position="439"/>
        <end position="470"/>
    </location>
</feature>
<feature type="domain" description="SH3" evidence="4">
    <location>
        <begin position="759"/>
        <end position="817"/>
    </location>
</feature>
<evidence type="ECO:0000256" key="1">
    <source>
        <dbReference type="ARBA" id="ARBA00022443"/>
    </source>
</evidence>
<dbReference type="FunFam" id="2.30.30.40:FF:000242">
    <property type="entry name" value="Actin binding protein"/>
    <property type="match status" value="1"/>
</dbReference>
<dbReference type="InterPro" id="IPR035719">
    <property type="entry name" value="Abp1_fungi_SH3_C1"/>
</dbReference>
<dbReference type="SUPFAM" id="SSF50044">
    <property type="entry name" value="SH3-domain"/>
    <property type="match status" value="2"/>
</dbReference>
<comment type="caution">
    <text evidence="6">The sequence shown here is derived from an EMBL/GenBank/DDBJ whole genome shotgun (WGS) entry which is preliminary data.</text>
</comment>
<dbReference type="GO" id="GO:0005884">
    <property type="term" value="C:actin filament"/>
    <property type="evidence" value="ECO:0007669"/>
    <property type="project" value="TreeGrafter"/>
</dbReference>
<dbReference type="PRINTS" id="PR00499">
    <property type="entry name" value="P67PHOX"/>
</dbReference>
<accession>A0A2B7XTA3</accession>
<dbReference type="GO" id="GO:0030864">
    <property type="term" value="C:cortical actin cytoskeleton"/>
    <property type="evidence" value="ECO:0007669"/>
    <property type="project" value="TreeGrafter"/>
</dbReference>
<organism evidence="6 7">
    <name type="scientific">Polytolypa hystricis (strain UAMH7299)</name>
    <dbReference type="NCBI Taxonomy" id="1447883"/>
    <lineage>
        <taxon>Eukaryota</taxon>
        <taxon>Fungi</taxon>
        <taxon>Dikarya</taxon>
        <taxon>Ascomycota</taxon>
        <taxon>Pezizomycotina</taxon>
        <taxon>Eurotiomycetes</taxon>
        <taxon>Eurotiomycetidae</taxon>
        <taxon>Onygenales</taxon>
        <taxon>Onygenales incertae sedis</taxon>
        <taxon>Polytolypa</taxon>
    </lineage>
</organism>
<dbReference type="PROSITE" id="PS50002">
    <property type="entry name" value="SH3"/>
    <property type="match status" value="2"/>
</dbReference>
<dbReference type="FunFam" id="2.30.30.40:FF:000273">
    <property type="entry name" value="Actin binding protein"/>
    <property type="match status" value="1"/>
</dbReference>
<feature type="region of interest" description="Disordered" evidence="3">
    <location>
        <begin position="717"/>
        <end position="764"/>
    </location>
</feature>
<evidence type="ECO:0000313" key="6">
    <source>
        <dbReference type="EMBL" id="PGH11818.1"/>
    </source>
</evidence>
<dbReference type="GO" id="GO:0030833">
    <property type="term" value="P:regulation of actin filament polymerization"/>
    <property type="evidence" value="ECO:0007669"/>
    <property type="project" value="TreeGrafter"/>
</dbReference>
<dbReference type="Pfam" id="PF00241">
    <property type="entry name" value="Cofilin_ADF"/>
    <property type="match status" value="1"/>
</dbReference>
<dbReference type="AlphaFoldDB" id="A0A2B7XTA3"/>
<feature type="domain" description="ADF-H" evidence="5">
    <location>
        <begin position="5"/>
        <end position="156"/>
    </location>
</feature>
<feature type="compositionally biased region" description="Pro residues" evidence="3">
    <location>
        <begin position="168"/>
        <end position="182"/>
    </location>
</feature>
<evidence type="ECO:0000313" key="7">
    <source>
        <dbReference type="Proteomes" id="UP000224634"/>
    </source>
</evidence>
<evidence type="ECO:0000256" key="2">
    <source>
        <dbReference type="PROSITE-ProRule" id="PRU00192"/>
    </source>
</evidence>
<proteinExistence type="predicted"/>
<dbReference type="InterPro" id="IPR002108">
    <property type="entry name" value="ADF-H"/>
</dbReference>
<dbReference type="InterPro" id="IPR029006">
    <property type="entry name" value="ADF-H/Gelsolin-like_dom_sf"/>
</dbReference>
<evidence type="ECO:0000256" key="3">
    <source>
        <dbReference type="SAM" id="MobiDB-lite"/>
    </source>
</evidence>
<feature type="domain" description="SH3" evidence="4">
    <location>
        <begin position="658"/>
        <end position="718"/>
    </location>
</feature>
<dbReference type="CDD" id="cd11962">
    <property type="entry name" value="SH3_Abp1_fungi_C1"/>
    <property type="match status" value="1"/>
</dbReference>
<feature type="compositionally biased region" description="Polar residues" evidence="3">
    <location>
        <begin position="245"/>
        <end position="254"/>
    </location>
</feature>
<feature type="region of interest" description="Disordered" evidence="3">
    <location>
        <begin position="161"/>
        <end position="204"/>
    </location>
</feature>
<dbReference type="Gene3D" id="3.40.20.10">
    <property type="entry name" value="Severin"/>
    <property type="match status" value="1"/>
</dbReference>
<feature type="region of interest" description="Disordered" evidence="3">
    <location>
        <begin position="316"/>
        <end position="656"/>
    </location>
</feature>
<dbReference type="Gene3D" id="2.30.30.40">
    <property type="entry name" value="SH3 Domains"/>
    <property type="match status" value="2"/>
</dbReference>
<dbReference type="PRINTS" id="PR00452">
    <property type="entry name" value="SH3DOMAIN"/>
</dbReference>
<protein>
    <recommendedName>
        <fullName evidence="8">SH3 domain-containing protein</fullName>
    </recommendedName>
</protein>
<dbReference type="InterPro" id="IPR036028">
    <property type="entry name" value="SH3-like_dom_sf"/>
</dbReference>
<keyword evidence="7" id="KW-1185">Reference proteome</keyword>
<dbReference type="SMART" id="SM00326">
    <property type="entry name" value="SH3"/>
    <property type="match status" value="2"/>
</dbReference>
<sequence>MASLNTSTNGPSISKSYNFVLDAPAPTGSAGASPTYAQWALFVVSTPLVNAFQQGGAGKESVLKVQSTGEGELDDLVEEFSDGRVQFAFVKVKDPNTGLPKNVFIAWCGEGVPERTKGYFTSHLTVVANLLHGYHVQITARSEQHISPESIVQKVADASGAKYSAGTTPPPSSAPTEPPVPSKPVFSPTTRSAGTTFQPLGRGRVADNVDEDGWGADAPQVTRTQLEKVKPAYKPTKVNIHDLRSQPTATTSGTERSDGAPSDVVRGGYQPIGKVDIAAIRRQAQESGRTASDRPAPVRGAYEPVGKVDIAAIRAKAQRPSDEPQSSPSHLSPAATGGSAGSEERRSLAERSAAFSDSGRLTSLPKPRVTNKFAGANTFTGTKPPVPGGFEPKPAAAPIVGSASRTFADQGGKTPAQLWAERKARERGSPVETPPPSTAQPIQSQTSGGDGLQSSYTGKTWAPVQTTRTGASAAESIGRQQSGSQAEEPEPPIGGVSSIRDRFAGAAPMGAAAPVSSYERAAPSPPPLDTSSKPNASRGVPIPGLPPQPAEPEEREDERYEVPAPPQQPRSPTPEPAEYAQSSSPIRVAMPVGRGSADETVADAHAEQVSPPATLPIRSIEQNLPQEEELEEPARDPARAVAEAAVANQPPAAEPQTAGGFRALVQYDYEKAEGNEIDLREGEYVTNIDMVDEDWWMGVNAQGESGLFPRNYVELVEGDDTAPGHPAPAATIAHEPASEPEPPLRDQAVASGSGSGAPPRKPTATAMYDYEAAEDNEVGFPEGAKITNIEFPDEDWWHGEYKGKTGLFPANYVELDE</sequence>
<dbReference type="GO" id="GO:0030427">
    <property type="term" value="C:site of polarized growth"/>
    <property type="evidence" value="ECO:0007669"/>
    <property type="project" value="TreeGrafter"/>
</dbReference>
<dbReference type="Pfam" id="PF00018">
    <property type="entry name" value="SH3_1"/>
    <property type="match status" value="2"/>
</dbReference>
<feature type="compositionally biased region" description="Low complexity" evidence="3">
    <location>
        <begin position="504"/>
        <end position="514"/>
    </location>
</feature>
<reference evidence="6 7" key="1">
    <citation type="submission" date="2017-10" db="EMBL/GenBank/DDBJ databases">
        <title>Comparative genomics in systemic dimorphic fungi from Ajellomycetaceae.</title>
        <authorList>
            <person name="Munoz J.F."/>
            <person name="Mcewen J.G."/>
            <person name="Clay O.K."/>
            <person name="Cuomo C.A."/>
        </authorList>
    </citation>
    <scope>NUCLEOTIDE SEQUENCE [LARGE SCALE GENOMIC DNA]</scope>
    <source>
        <strain evidence="6 7">UAMH7299</strain>
    </source>
</reference>
<feature type="compositionally biased region" description="Low complexity" evidence="3">
    <location>
        <begin position="639"/>
        <end position="656"/>
    </location>
</feature>
<dbReference type="SUPFAM" id="SSF55753">
    <property type="entry name" value="Actin depolymerizing proteins"/>
    <property type="match status" value="1"/>
</dbReference>
<feature type="region of interest" description="Disordered" evidence="3">
    <location>
        <begin position="230"/>
        <end position="269"/>
    </location>
</feature>
<gene>
    <name evidence="6" type="ORF">AJ80_06976</name>
</gene>
<dbReference type="OrthoDB" id="5971719at2759"/>
<dbReference type="STRING" id="1447883.A0A2B7XTA3"/>
<dbReference type="InterPro" id="IPR035718">
    <property type="entry name" value="Abp1_fungi_SH3_C2"/>
</dbReference>
<dbReference type="CDD" id="cd11281">
    <property type="entry name" value="ADF_drebrin_like"/>
    <property type="match status" value="1"/>
</dbReference>
<evidence type="ECO:0000259" key="4">
    <source>
        <dbReference type="PROSITE" id="PS50002"/>
    </source>
</evidence>
<evidence type="ECO:0000259" key="5">
    <source>
        <dbReference type="PROSITE" id="PS51263"/>
    </source>
</evidence>